<dbReference type="Proteomes" id="UP000035680">
    <property type="component" value="Unassembled WGS sequence"/>
</dbReference>
<reference evidence="2" key="1">
    <citation type="submission" date="2014-07" db="EMBL/GenBank/DDBJ databases">
        <authorList>
            <person name="Martin A.A"/>
            <person name="De Silva N."/>
        </authorList>
    </citation>
    <scope>NUCLEOTIDE SEQUENCE</scope>
</reference>
<evidence type="ECO:0000256" key="1">
    <source>
        <dbReference type="SAM" id="MobiDB-lite"/>
    </source>
</evidence>
<dbReference type="Pfam" id="PF04031">
    <property type="entry name" value="Las1"/>
    <property type="match status" value="1"/>
</dbReference>
<dbReference type="InterPro" id="IPR007174">
    <property type="entry name" value="Las1"/>
</dbReference>
<evidence type="ECO:0000313" key="3">
    <source>
        <dbReference type="WBParaSite" id="SVE_1341600.1"/>
    </source>
</evidence>
<organism evidence="2 3">
    <name type="scientific">Strongyloides venezuelensis</name>
    <name type="common">Threadworm</name>
    <dbReference type="NCBI Taxonomy" id="75913"/>
    <lineage>
        <taxon>Eukaryota</taxon>
        <taxon>Metazoa</taxon>
        <taxon>Ecdysozoa</taxon>
        <taxon>Nematoda</taxon>
        <taxon>Chromadorea</taxon>
        <taxon>Rhabditida</taxon>
        <taxon>Tylenchina</taxon>
        <taxon>Panagrolaimomorpha</taxon>
        <taxon>Strongyloidoidea</taxon>
        <taxon>Strongyloididae</taxon>
        <taxon>Strongyloides</taxon>
    </lineage>
</organism>
<proteinExistence type="predicted"/>
<evidence type="ECO:0000313" key="2">
    <source>
        <dbReference type="Proteomes" id="UP000035680"/>
    </source>
</evidence>
<dbReference type="AlphaFoldDB" id="A0A0K0FSH4"/>
<dbReference type="WBParaSite" id="SVE_1341600.1">
    <property type="protein sequence ID" value="SVE_1341600.1"/>
    <property type="gene ID" value="SVE_1341600"/>
</dbReference>
<sequence length="415" mass="47983">MKRNVPHRRSNRTGPSNDDEFLPFFPSQWRYLKSLVMDDSINLETSKKIIDLLIAIQQRDTAEGRLGLAVTYEIYNAFYHLHKLDRNSNTEGAALQSVFACALQRSVNHLHDIHGHLEGGPSPSYRATMEYFSLPGVIASYRNDIAHGNYPSVDNMVDAIAEIRKAVINNYWKPFNGYGATNPRVEGGKEDLFADFSRKCRIFFEAASPHPQTEEEETSLRDMTLRLINNDFHHFARSFFSTSFAIKDEDGYCFKSLPSPVPYSEIEVWERLERFIGVIYPPLKETGNMFFFCIHGFQSIEDAKSGMDKERKAKFFYACAEKIIKKHYCFSINETTHLLNWEERINPPKRIFFDMIPKDEKNIDRIRITGELNKLVEELRAAEVEENTNEDGVSPAKVDPSKPWGKFVLNKYKDY</sequence>
<name>A0A0K0FSH4_STRVS</name>
<dbReference type="GO" id="GO:0004519">
    <property type="term" value="F:endonuclease activity"/>
    <property type="evidence" value="ECO:0007669"/>
    <property type="project" value="InterPro"/>
</dbReference>
<dbReference type="GO" id="GO:0006364">
    <property type="term" value="P:rRNA processing"/>
    <property type="evidence" value="ECO:0007669"/>
    <property type="project" value="InterPro"/>
</dbReference>
<dbReference type="GO" id="GO:0090730">
    <property type="term" value="C:Las1 complex"/>
    <property type="evidence" value="ECO:0007669"/>
    <property type="project" value="InterPro"/>
</dbReference>
<protein>
    <submittedName>
        <fullName evidence="3">HEPN_Apea domain-containing protein</fullName>
    </submittedName>
</protein>
<keyword evidence="2" id="KW-1185">Reference proteome</keyword>
<reference evidence="3" key="2">
    <citation type="submission" date="2015-08" db="UniProtKB">
        <authorList>
            <consortium name="WormBaseParasite"/>
        </authorList>
    </citation>
    <scope>IDENTIFICATION</scope>
</reference>
<feature type="region of interest" description="Disordered" evidence="1">
    <location>
        <begin position="384"/>
        <end position="405"/>
    </location>
</feature>
<accession>A0A0K0FSH4</accession>